<keyword evidence="2" id="KW-1185">Reference proteome</keyword>
<organism evidence="1 2">
    <name type="scientific">Paracoccus lutimaris</name>
    <dbReference type="NCBI Taxonomy" id="1490030"/>
    <lineage>
        <taxon>Bacteria</taxon>
        <taxon>Pseudomonadati</taxon>
        <taxon>Pseudomonadota</taxon>
        <taxon>Alphaproteobacteria</taxon>
        <taxon>Rhodobacterales</taxon>
        <taxon>Paracoccaceae</taxon>
        <taxon>Paracoccus</taxon>
    </lineage>
</organism>
<dbReference type="PROSITE" id="PS51318">
    <property type="entry name" value="TAT"/>
    <property type="match status" value="1"/>
</dbReference>
<dbReference type="PANTHER" id="PTHR37625:SF4">
    <property type="entry name" value="OUTER MEMBRANE LIPOPROTEIN"/>
    <property type="match status" value="1"/>
</dbReference>
<dbReference type="PANTHER" id="PTHR37625">
    <property type="entry name" value="OUTER MEMBRANE LIPOPROTEIN-RELATED"/>
    <property type="match status" value="1"/>
</dbReference>
<dbReference type="PROSITE" id="PS51257">
    <property type="entry name" value="PROKAR_LIPOPROTEIN"/>
    <property type="match status" value="1"/>
</dbReference>
<comment type="caution">
    <text evidence="1">The sequence shown here is derived from an EMBL/GenBank/DDBJ whole genome shotgun (WGS) entry which is preliminary data.</text>
</comment>
<dbReference type="RefSeq" id="WP_245948551.1">
    <property type="nucleotide sequence ID" value="NZ_QPJL01000001.1"/>
</dbReference>
<gene>
    <name evidence="1" type="ORF">DFP89_10145</name>
</gene>
<protein>
    <submittedName>
        <fullName evidence="1">Type VI secretion system protein VasD</fullName>
    </submittedName>
</protein>
<proteinExistence type="predicted"/>
<dbReference type="Gene3D" id="2.60.40.4150">
    <property type="entry name" value="Type VI secretion system, lipoprotein SciN"/>
    <property type="match status" value="1"/>
</dbReference>
<sequence>MTSQIHRRGFLATGMAVLTLAACGGEPPPTVLSVTAQGAAGMNPGPDGADRPVTLSILQMSGSSAFNAADYFALQDPAAALGAELVRSDQIVLSPGTPVTMPITVQAGVTAIGVTAGMRSPTGRSTRQLITVPPASTTMTISVGPKGISVTTG</sequence>
<dbReference type="InterPro" id="IPR017734">
    <property type="entry name" value="T6SS_SciN"/>
</dbReference>
<dbReference type="Proteomes" id="UP000253345">
    <property type="component" value="Unassembled WGS sequence"/>
</dbReference>
<dbReference type="AlphaFoldDB" id="A0A368Z876"/>
<dbReference type="InterPro" id="IPR038706">
    <property type="entry name" value="Type_VI_SciN-like_sf"/>
</dbReference>
<reference evidence="1 2" key="1">
    <citation type="submission" date="2018-07" db="EMBL/GenBank/DDBJ databases">
        <title>Genomic Encyclopedia of Type Strains, Phase III (KMG-III): the genomes of soil and plant-associated and newly described type strains.</title>
        <authorList>
            <person name="Whitman W."/>
        </authorList>
    </citation>
    <scope>NUCLEOTIDE SEQUENCE [LARGE SCALE GENOMIC DNA]</scope>
    <source>
        <strain evidence="1 2">CECT 8525</strain>
    </source>
</reference>
<name>A0A368Z876_9RHOB</name>
<dbReference type="NCBIfam" id="TIGR03352">
    <property type="entry name" value="VI_chp_3"/>
    <property type="match status" value="1"/>
</dbReference>
<evidence type="ECO:0000313" key="1">
    <source>
        <dbReference type="EMBL" id="RCW88613.1"/>
    </source>
</evidence>
<accession>A0A368Z876</accession>
<dbReference type="Pfam" id="PF12790">
    <property type="entry name" value="T6SS-SciN"/>
    <property type="match status" value="1"/>
</dbReference>
<dbReference type="InterPro" id="IPR006311">
    <property type="entry name" value="TAT_signal"/>
</dbReference>
<dbReference type="EMBL" id="QPJL01000001">
    <property type="protein sequence ID" value="RCW88613.1"/>
    <property type="molecule type" value="Genomic_DNA"/>
</dbReference>
<evidence type="ECO:0000313" key="2">
    <source>
        <dbReference type="Proteomes" id="UP000253345"/>
    </source>
</evidence>